<protein>
    <submittedName>
        <fullName evidence="1">Uncharacterized protein</fullName>
    </submittedName>
</protein>
<reference evidence="1" key="2">
    <citation type="journal article" date="2015" name="Data Brief">
        <title>Shoot transcriptome of the giant reed, Arundo donax.</title>
        <authorList>
            <person name="Barrero R.A."/>
            <person name="Guerrero F.D."/>
            <person name="Moolhuijzen P."/>
            <person name="Goolsby J.A."/>
            <person name="Tidwell J."/>
            <person name="Bellgard S.E."/>
            <person name="Bellgard M.I."/>
        </authorList>
    </citation>
    <scope>NUCLEOTIDE SEQUENCE</scope>
    <source>
        <tissue evidence="1">Shoot tissue taken approximately 20 cm above the soil surface</tissue>
    </source>
</reference>
<reference evidence="1" key="1">
    <citation type="submission" date="2014-09" db="EMBL/GenBank/DDBJ databases">
        <authorList>
            <person name="Magalhaes I.L.F."/>
            <person name="Oliveira U."/>
            <person name="Santos F.R."/>
            <person name="Vidigal T.H.D.A."/>
            <person name="Brescovit A.D."/>
            <person name="Santos A.J."/>
        </authorList>
    </citation>
    <scope>NUCLEOTIDE SEQUENCE</scope>
    <source>
        <tissue evidence="1">Shoot tissue taken approximately 20 cm above the soil surface</tissue>
    </source>
</reference>
<organism evidence="1">
    <name type="scientific">Arundo donax</name>
    <name type="common">Giant reed</name>
    <name type="synonym">Donax arundinaceus</name>
    <dbReference type="NCBI Taxonomy" id="35708"/>
    <lineage>
        <taxon>Eukaryota</taxon>
        <taxon>Viridiplantae</taxon>
        <taxon>Streptophyta</taxon>
        <taxon>Embryophyta</taxon>
        <taxon>Tracheophyta</taxon>
        <taxon>Spermatophyta</taxon>
        <taxon>Magnoliopsida</taxon>
        <taxon>Liliopsida</taxon>
        <taxon>Poales</taxon>
        <taxon>Poaceae</taxon>
        <taxon>PACMAD clade</taxon>
        <taxon>Arundinoideae</taxon>
        <taxon>Arundineae</taxon>
        <taxon>Arundo</taxon>
    </lineage>
</organism>
<dbReference type="AlphaFoldDB" id="A0A0A8ZHU8"/>
<dbReference type="EMBL" id="GBRH01258936">
    <property type="protein sequence ID" value="JAD38959.1"/>
    <property type="molecule type" value="Transcribed_RNA"/>
</dbReference>
<name>A0A0A8ZHU8_ARUDO</name>
<evidence type="ECO:0000313" key="1">
    <source>
        <dbReference type="EMBL" id="JAD38959.1"/>
    </source>
</evidence>
<accession>A0A0A8ZHU8</accession>
<sequence>MNQFRPKHIRFYVTMQKNKIGDFLVMNQITGQEQGIVHQPCRFVFLIR</sequence>
<proteinExistence type="predicted"/>